<keyword evidence="1" id="KW-0732">Signal</keyword>
<dbReference type="EMBL" id="MU863887">
    <property type="protein sequence ID" value="KAK4203725.1"/>
    <property type="molecule type" value="Genomic_DNA"/>
</dbReference>
<gene>
    <name evidence="2" type="ORF">QBC40DRAFT_17218</name>
</gene>
<evidence type="ECO:0000256" key="1">
    <source>
        <dbReference type="SAM" id="SignalP"/>
    </source>
</evidence>
<reference evidence="2" key="2">
    <citation type="submission" date="2023-05" db="EMBL/GenBank/DDBJ databases">
        <authorList>
            <consortium name="Lawrence Berkeley National Laboratory"/>
            <person name="Steindorff A."/>
            <person name="Hensen N."/>
            <person name="Bonometti L."/>
            <person name="Westerberg I."/>
            <person name="Brannstrom I.O."/>
            <person name="Guillou S."/>
            <person name="Cros-Aarteil S."/>
            <person name="Calhoun S."/>
            <person name="Haridas S."/>
            <person name="Kuo A."/>
            <person name="Mondo S."/>
            <person name="Pangilinan J."/>
            <person name="Riley R."/>
            <person name="Labutti K."/>
            <person name="Andreopoulos B."/>
            <person name="Lipzen A."/>
            <person name="Chen C."/>
            <person name="Yanf M."/>
            <person name="Daum C."/>
            <person name="Ng V."/>
            <person name="Clum A."/>
            <person name="Ohm R."/>
            <person name="Martin F."/>
            <person name="Silar P."/>
            <person name="Natvig D."/>
            <person name="Lalanne C."/>
            <person name="Gautier V."/>
            <person name="Ament-Velasquez S.L."/>
            <person name="Kruys A."/>
            <person name="Hutchinson M.I."/>
            <person name="Powell A.J."/>
            <person name="Barry K."/>
            <person name="Miller A.N."/>
            <person name="Grigoriev I.V."/>
            <person name="Debuchy R."/>
            <person name="Gladieux P."/>
            <person name="Thoren M.H."/>
            <person name="Johannesson H."/>
        </authorList>
    </citation>
    <scope>NUCLEOTIDE SEQUENCE</scope>
    <source>
        <strain evidence="2">CBS 315.58</strain>
    </source>
</reference>
<evidence type="ECO:0000313" key="3">
    <source>
        <dbReference type="Proteomes" id="UP001303160"/>
    </source>
</evidence>
<organism evidence="2 3">
    <name type="scientific">Triangularia verruculosa</name>
    <dbReference type="NCBI Taxonomy" id="2587418"/>
    <lineage>
        <taxon>Eukaryota</taxon>
        <taxon>Fungi</taxon>
        <taxon>Dikarya</taxon>
        <taxon>Ascomycota</taxon>
        <taxon>Pezizomycotina</taxon>
        <taxon>Sordariomycetes</taxon>
        <taxon>Sordariomycetidae</taxon>
        <taxon>Sordariales</taxon>
        <taxon>Podosporaceae</taxon>
        <taxon>Triangularia</taxon>
    </lineage>
</organism>
<keyword evidence="3" id="KW-1185">Reference proteome</keyword>
<dbReference type="Proteomes" id="UP001303160">
    <property type="component" value="Unassembled WGS sequence"/>
</dbReference>
<sequence length="395" mass="45862">MAALLAIWLSVLAFVASAQNPPQGFLYWISPSCTARDPDFWVYPQEVFYQARSAAARLADPADTDFKRVFHAIFKTTWDDATLYNYPEYYRRIWGDRQGTAFEIVSATLTHLSTAWKNTTNRDEASFRIFCDDQARLQPSNPYDPDLMWDPVDQTYITVEQGKPFCQSKDYLYGLTTPLWTRPADPSLAFPFATVDICATNMWKQLDIFDNTLNIGKKPAYQPRRLDKVQLTKQAWQNVDLRDLDLDGLSMYVFPVYTLLHEWLHAPPYWFEDWYPRDDPGNLPVNFPTAAWEYVVKLTTEWAVINPEAYTYLGIMAALADSWPMLLGPEALKGGFTFDRYWDTLPEDEKWEMEIPAPTIPGGVYYNRVVLGHFFAYPDITGQRNLRKYGYDFFE</sequence>
<comment type="caution">
    <text evidence="2">The sequence shown here is derived from an EMBL/GenBank/DDBJ whole genome shotgun (WGS) entry which is preliminary data.</text>
</comment>
<accession>A0AAN7B0A1</accession>
<name>A0AAN7B0A1_9PEZI</name>
<evidence type="ECO:0000313" key="2">
    <source>
        <dbReference type="EMBL" id="KAK4203725.1"/>
    </source>
</evidence>
<feature type="signal peptide" evidence="1">
    <location>
        <begin position="1"/>
        <end position="18"/>
    </location>
</feature>
<protein>
    <submittedName>
        <fullName evidence="2">Uncharacterized protein</fullName>
    </submittedName>
</protein>
<proteinExistence type="predicted"/>
<reference evidence="2" key="1">
    <citation type="journal article" date="2023" name="Mol. Phylogenet. Evol.">
        <title>Genome-scale phylogeny and comparative genomics of the fungal order Sordariales.</title>
        <authorList>
            <person name="Hensen N."/>
            <person name="Bonometti L."/>
            <person name="Westerberg I."/>
            <person name="Brannstrom I.O."/>
            <person name="Guillou S."/>
            <person name="Cros-Aarteil S."/>
            <person name="Calhoun S."/>
            <person name="Haridas S."/>
            <person name="Kuo A."/>
            <person name="Mondo S."/>
            <person name="Pangilinan J."/>
            <person name="Riley R."/>
            <person name="LaButti K."/>
            <person name="Andreopoulos B."/>
            <person name="Lipzen A."/>
            <person name="Chen C."/>
            <person name="Yan M."/>
            <person name="Daum C."/>
            <person name="Ng V."/>
            <person name="Clum A."/>
            <person name="Steindorff A."/>
            <person name="Ohm R.A."/>
            <person name="Martin F."/>
            <person name="Silar P."/>
            <person name="Natvig D.O."/>
            <person name="Lalanne C."/>
            <person name="Gautier V."/>
            <person name="Ament-Velasquez S.L."/>
            <person name="Kruys A."/>
            <person name="Hutchinson M.I."/>
            <person name="Powell A.J."/>
            <person name="Barry K."/>
            <person name="Miller A.N."/>
            <person name="Grigoriev I.V."/>
            <person name="Debuchy R."/>
            <person name="Gladieux P."/>
            <person name="Hiltunen Thoren M."/>
            <person name="Johannesson H."/>
        </authorList>
    </citation>
    <scope>NUCLEOTIDE SEQUENCE</scope>
    <source>
        <strain evidence="2">CBS 315.58</strain>
    </source>
</reference>
<feature type="chain" id="PRO_5042883062" evidence="1">
    <location>
        <begin position="19"/>
        <end position="395"/>
    </location>
</feature>
<dbReference type="AlphaFoldDB" id="A0AAN7B0A1"/>